<proteinExistence type="predicted"/>
<accession>A0ABP7K486</accession>
<dbReference type="RefSeq" id="WP_344845558.1">
    <property type="nucleotide sequence ID" value="NZ_BAABDF010000006.1"/>
</dbReference>
<keyword evidence="3" id="KW-1185">Reference proteome</keyword>
<keyword evidence="1" id="KW-1133">Transmembrane helix</keyword>
<reference evidence="3" key="1">
    <citation type="journal article" date="2019" name="Int. J. Syst. Evol. Microbiol.">
        <title>The Global Catalogue of Microorganisms (GCM) 10K type strain sequencing project: providing services to taxonomists for standard genome sequencing and annotation.</title>
        <authorList>
            <consortium name="The Broad Institute Genomics Platform"/>
            <consortium name="The Broad Institute Genome Sequencing Center for Infectious Disease"/>
            <person name="Wu L."/>
            <person name="Ma J."/>
        </authorList>
    </citation>
    <scope>NUCLEOTIDE SEQUENCE [LARGE SCALE GENOMIC DNA]</scope>
    <source>
        <strain evidence="3">JCM 17190</strain>
    </source>
</reference>
<dbReference type="Proteomes" id="UP001399917">
    <property type="component" value="Unassembled WGS sequence"/>
</dbReference>
<keyword evidence="1" id="KW-0472">Membrane</keyword>
<evidence type="ECO:0000256" key="1">
    <source>
        <dbReference type="SAM" id="Phobius"/>
    </source>
</evidence>
<name>A0ABP7K486_9RHOB</name>
<organism evidence="2 3">
    <name type="scientific">Celeribacter arenosi</name>
    <dbReference type="NCBI Taxonomy" id="792649"/>
    <lineage>
        <taxon>Bacteria</taxon>
        <taxon>Pseudomonadati</taxon>
        <taxon>Pseudomonadota</taxon>
        <taxon>Alphaproteobacteria</taxon>
        <taxon>Rhodobacterales</taxon>
        <taxon>Roseobacteraceae</taxon>
        <taxon>Celeribacter</taxon>
    </lineage>
</organism>
<evidence type="ECO:0000313" key="3">
    <source>
        <dbReference type="Proteomes" id="UP001399917"/>
    </source>
</evidence>
<keyword evidence="1" id="KW-0812">Transmembrane</keyword>
<comment type="caution">
    <text evidence="2">The sequence shown here is derived from an EMBL/GenBank/DDBJ whole genome shotgun (WGS) entry which is preliminary data.</text>
</comment>
<evidence type="ECO:0000313" key="2">
    <source>
        <dbReference type="EMBL" id="GAA3864862.1"/>
    </source>
</evidence>
<protein>
    <submittedName>
        <fullName evidence="2">Uncharacterized protein</fullName>
    </submittedName>
</protein>
<gene>
    <name evidence="2" type="ORF">GCM10022404_13930</name>
</gene>
<feature type="transmembrane region" description="Helical" evidence="1">
    <location>
        <begin position="107"/>
        <end position="125"/>
    </location>
</feature>
<dbReference type="EMBL" id="BAABDF010000006">
    <property type="protein sequence ID" value="GAA3864862.1"/>
    <property type="molecule type" value="Genomic_DNA"/>
</dbReference>
<sequence>MTALTDYDRLEASALWRPEGSTQRREVIVSVGEATLTISDLNDNPLSHWSLPAIERVNGTNEQRAIYRPGSDTDERLETEDSTMIDAIARVHRAIDRSRPRPGRLRGAVAASVALAVFVLGVFWLPNALIRQAVQIVPPVTRAEIGDQLFARIQRLSGQPCDTVHGARALARLRNRLGETGRLVVLSSGVAVSQHLPGGTILLNRSLVEDFEDPAVVGGYILAERARASETDPLEALLRGAGLLTSLKLLTTGRVPEAELDAHAEHLLTAPLVEPDTEDLITRFARAEVSATPYAYAIDLTGTTTLPLIEAEGVRIENTRPVLSDSDWVALQGICGA</sequence>